<proteinExistence type="predicted"/>
<dbReference type="OMA" id="KPSVWPH"/>
<dbReference type="Proteomes" id="UP000008744">
    <property type="component" value="Unassembled WGS sequence"/>
</dbReference>
<feature type="signal peptide" evidence="3">
    <location>
        <begin position="1"/>
        <end position="25"/>
    </location>
</feature>
<evidence type="ECO:0000313" key="4">
    <source>
        <dbReference type="EMBL" id="EDW39222.1"/>
    </source>
</evidence>
<name>B4GN96_DROPE</name>
<feature type="chain" id="PRO_5002807219" evidence="3">
    <location>
        <begin position="26"/>
        <end position="125"/>
    </location>
</feature>
<keyword evidence="2" id="KW-1133">Transmembrane helix</keyword>
<dbReference type="PhylomeDB" id="B4GN96"/>
<reference evidence="4 5" key="1">
    <citation type="journal article" date="2007" name="Nature">
        <title>Evolution of genes and genomes on the Drosophila phylogeny.</title>
        <authorList>
            <consortium name="Drosophila 12 Genomes Consortium"/>
            <person name="Clark A.G."/>
            <person name="Eisen M.B."/>
            <person name="Smith D.R."/>
            <person name="Bergman C.M."/>
            <person name="Oliver B."/>
            <person name="Markow T.A."/>
            <person name="Kaufman T.C."/>
            <person name="Kellis M."/>
            <person name="Gelbart W."/>
            <person name="Iyer V.N."/>
            <person name="Pollard D.A."/>
            <person name="Sackton T.B."/>
            <person name="Larracuente A.M."/>
            <person name="Singh N.D."/>
            <person name="Abad J.P."/>
            <person name="Abt D.N."/>
            <person name="Adryan B."/>
            <person name="Aguade M."/>
            <person name="Akashi H."/>
            <person name="Anderson W.W."/>
            <person name="Aquadro C.F."/>
            <person name="Ardell D.H."/>
            <person name="Arguello R."/>
            <person name="Artieri C.G."/>
            <person name="Barbash D.A."/>
            <person name="Barker D."/>
            <person name="Barsanti P."/>
            <person name="Batterham P."/>
            <person name="Batzoglou S."/>
            <person name="Begun D."/>
            <person name="Bhutkar A."/>
            <person name="Blanco E."/>
            <person name="Bosak S.A."/>
            <person name="Bradley R.K."/>
            <person name="Brand A.D."/>
            <person name="Brent M.R."/>
            <person name="Brooks A.N."/>
            <person name="Brown R.H."/>
            <person name="Butlin R.K."/>
            <person name="Caggese C."/>
            <person name="Calvi B.R."/>
            <person name="Bernardo de Carvalho A."/>
            <person name="Caspi A."/>
            <person name="Castrezana S."/>
            <person name="Celniker S.E."/>
            <person name="Chang J.L."/>
            <person name="Chapple C."/>
            <person name="Chatterji S."/>
            <person name="Chinwalla A."/>
            <person name="Civetta A."/>
            <person name="Clifton S.W."/>
            <person name="Comeron J.M."/>
            <person name="Costello J.C."/>
            <person name="Coyne J.A."/>
            <person name="Daub J."/>
            <person name="David R.G."/>
            <person name="Delcher A.L."/>
            <person name="Delehaunty K."/>
            <person name="Do C.B."/>
            <person name="Ebling H."/>
            <person name="Edwards K."/>
            <person name="Eickbush T."/>
            <person name="Evans J.D."/>
            <person name="Filipski A."/>
            <person name="Findeiss S."/>
            <person name="Freyhult E."/>
            <person name="Fulton L."/>
            <person name="Fulton R."/>
            <person name="Garcia A.C."/>
            <person name="Gardiner A."/>
            <person name="Garfield D.A."/>
            <person name="Garvin B.E."/>
            <person name="Gibson G."/>
            <person name="Gilbert D."/>
            <person name="Gnerre S."/>
            <person name="Godfrey J."/>
            <person name="Good R."/>
            <person name="Gotea V."/>
            <person name="Gravely B."/>
            <person name="Greenberg A.J."/>
            <person name="Griffiths-Jones S."/>
            <person name="Gross S."/>
            <person name="Guigo R."/>
            <person name="Gustafson E.A."/>
            <person name="Haerty W."/>
            <person name="Hahn M.W."/>
            <person name="Halligan D.L."/>
            <person name="Halpern A.L."/>
            <person name="Halter G.M."/>
            <person name="Han M.V."/>
            <person name="Heger A."/>
            <person name="Hillier L."/>
            <person name="Hinrichs A.S."/>
            <person name="Holmes I."/>
            <person name="Hoskins R.A."/>
            <person name="Hubisz M.J."/>
            <person name="Hultmark D."/>
            <person name="Huntley M.A."/>
            <person name="Jaffe D.B."/>
            <person name="Jagadeeshan S."/>
            <person name="Jeck W.R."/>
            <person name="Johnson J."/>
            <person name="Jones C.D."/>
            <person name="Jordan W.C."/>
            <person name="Karpen G.H."/>
            <person name="Kataoka E."/>
            <person name="Keightley P.D."/>
            <person name="Kheradpour P."/>
            <person name="Kirkness E.F."/>
            <person name="Koerich L.B."/>
            <person name="Kristiansen K."/>
            <person name="Kudrna D."/>
            <person name="Kulathinal R.J."/>
            <person name="Kumar S."/>
            <person name="Kwok R."/>
            <person name="Lander E."/>
            <person name="Langley C.H."/>
            <person name="Lapoint R."/>
            <person name="Lazzaro B.P."/>
            <person name="Lee S.J."/>
            <person name="Levesque L."/>
            <person name="Li R."/>
            <person name="Lin C.F."/>
            <person name="Lin M.F."/>
            <person name="Lindblad-Toh K."/>
            <person name="Llopart A."/>
            <person name="Long M."/>
            <person name="Low L."/>
            <person name="Lozovsky E."/>
            <person name="Lu J."/>
            <person name="Luo M."/>
            <person name="Machado C.A."/>
            <person name="Makalowski W."/>
            <person name="Marzo M."/>
            <person name="Matsuda M."/>
            <person name="Matzkin L."/>
            <person name="McAllister B."/>
            <person name="McBride C.S."/>
            <person name="McKernan B."/>
            <person name="McKernan K."/>
            <person name="Mendez-Lago M."/>
            <person name="Minx P."/>
            <person name="Mollenhauer M.U."/>
            <person name="Montooth K."/>
            <person name="Mount S.M."/>
            <person name="Mu X."/>
            <person name="Myers E."/>
            <person name="Negre B."/>
            <person name="Newfeld S."/>
            <person name="Nielsen R."/>
            <person name="Noor M.A."/>
            <person name="O'Grady P."/>
            <person name="Pachter L."/>
            <person name="Papaceit M."/>
            <person name="Parisi M.J."/>
            <person name="Parisi M."/>
            <person name="Parts L."/>
            <person name="Pedersen J.S."/>
            <person name="Pesole G."/>
            <person name="Phillippy A.M."/>
            <person name="Ponting C.P."/>
            <person name="Pop M."/>
            <person name="Porcelli D."/>
            <person name="Powell J.R."/>
            <person name="Prohaska S."/>
            <person name="Pruitt K."/>
            <person name="Puig M."/>
            <person name="Quesneville H."/>
            <person name="Ram K.R."/>
            <person name="Rand D."/>
            <person name="Rasmussen M.D."/>
            <person name="Reed L.K."/>
            <person name="Reenan R."/>
            <person name="Reily A."/>
            <person name="Remington K.A."/>
            <person name="Rieger T.T."/>
            <person name="Ritchie M.G."/>
            <person name="Robin C."/>
            <person name="Rogers Y.H."/>
            <person name="Rohde C."/>
            <person name="Rozas J."/>
            <person name="Rubenfield M.J."/>
            <person name="Ruiz A."/>
            <person name="Russo S."/>
            <person name="Salzberg S.L."/>
            <person name="Sanchez-Gracia A."/>
            <person name="Saranga D.J."/>
            <person name="Sato H."/>
            <person name="Schaeffer S.W."/>
            <person name="Schatz M.C."/>
            <person name="Schlenke T."/>
            <person name="Schwartz R."/>
            <person name="Segarra C."/>
            <person name="Singh R.S."/>
            <person name="Sirot L."/>
            <person name="Sirota M."/>
            <person name="Sisneros N.B."/>
            <person name="Smith C.D."/>
            <person name="Smith T.F."/>
            <person name="Spieth J."/>
            <person name="Stage D.E."/>
            <person name="Stark A."/>
            <person name="Stephan W."/>
            <person name="Strausberg R.L."/>
            <person name="Strempel S."/>
            <person name="Sturgill D."/>
            <person name="Sutton G."/>
            <person name="Sutton G.G."/>
            <person name="Tao W."/>
            <person name="Teichmann S."/>
            <person name="Tobari Y.N."/>
            <person name="Tomimura Y."/>
            <person name="Tsolas J.M."/>
            <person name="Valente V.L."/>
            <person name="Venter E."/>
            <person name="Venter J.C."/>
            <person name="Vicario S."/>
            <person name="Vieira F.G."/>
            <person name="Vilella A.J."/>
            <person name="Villasante A."/>
            <person name="Walenz B."/>
            <person name="Wang J."/>
            <person name="Wasserman M."/>
            <person name="Watts T."/>
            <person name="Wilson D."/>
            <person name="Wilson R.K."/>
            <person name="Wing R.A."/>
            <person name="Wolfner M.F."/>
            <person name="Wong A."/>
            <person name="Wong G.K."/>
            <person name="Wu C.I."/>
            <person name="Wu G."/>
            <person name="Yamamoto D."/>
            <person name="Yang H.P."/>
            <person name="Yang S.P."/>
            <person name="Yorke J.A."/>
            <person name="Yoshida K."/>
            <person name="Zdobnov E."/>
            <person name="Zhang P."/>
            <person name="Zhang Y."/>
            <person name="Zimin A.V."/>
            <person name="Baldwin J."/>
            <person name="Abdouelleil A."/>
            <person name="Abdulkadir J."/>
            <person name="Abebe A."/>
            <person name="Abera B."/>
            <person name="Abreu J."/>
            <person name="Acer S.C."/>
            <person name="Aftuck L."/>
            <person name="Alexander A."/>
            <person name="An P."/>
            <person name="Anderson E."/>
            <person name="Anderson S."/>
            <person name="Arachi H."/>
            <person name="Azer M."/>
            <person name="Bachantsang P."/>
            <person name="Barry A."/>
            <person name="Bayul T."/>
            <person name="Berlin A."/>
            <person name="Bessette D."/>
            <person name="Bloom T."/>
            <person name="Blye J."/>
            <person name="Boguslavskiy L."/>
            <person name="Bonnet C."/>
            <person name="Boukhgalter B."/>
            <person name="Bourzgui I."/>
            <person name="Brown A."/>
            <person name="Cahill P."/>
            <person name="Channer S."/>
            <person name="Cheshatsang Y."/>
            <person name="Chuda L."/>
            <person name="Citroen M."/>
            <person name="Collymore A."/>
            <person name="Cooke P."/>
            <person name="Costello M."/>
            <person name="D'Aco K."/>
            <person name="Daza R."/>
            <person name="De Haan G."/>
            <person name="DeGray S."/>
            <person name="DeMaso C."/>
            <person name="Dhargay N."/>
            <person name="Dooley K."/>
            <person name="Dooley E."/>
            <person name="Doricent M."/>
            <person name="Dorje P."/>
            <person name="Dorjee K."/>
            <person name="Dupes A."/>
            <person name="Elong R."/>
            <person name="Falk J."/>
            <person name="Farina A."/>
            <person name="Faro S."/>
            <person name="Ferguson D."/>
            <person name="Fisher S."/>
            <person name="Foley C.D."/>
            <person name="Franke A."/>
            <person name="Friedrich D."/>
            <person name="Gadbois L."/>
            <person name="Gearin G."/>
            <person name="Gearin C.R."/>
            <person name="Giannoukos G."/>
            <person name="Goode T."/>
            <person name="Graham J."/>
            <person name="Grandbois E."/>
            <person name="Grewal S."/>
            <person name="Gyaltsen K."/>
            <person name="Hafez N."/>
            <person name="Hagos B."/>
            <person name="Hall J."/>
            <person name="Henson C."/>
            <person name="Hollinger A."/>
            <person name="Honan T."/>
            <person name="Huard M.D."/>
            <person name="Hughes L."/>
            <person name="Hurhula B."/>
            <person name="Husby M.E."/>
            <person name="Kamat A."/>
            <person name="Kanga B."/>
            <person name="Kashin S."/>
            <person name="Khazanovich D."/>
            <person name="Kisner P."/>
            <person name="Lance K."/>
            <person name="Lara M."/>
            <person name="Lee W."/>
            <person name="Lennon N."/>
            <person name="Letendre F."/>
            <person name="LeVine R."/>
            <person name="Lipovsky A."/>
            <person name="Liu X."/>
            <person name="Liu J."/>
            <person name="Liu S."/>
            <person name="Lokyitsang T."/>
            <person name="Lokyitsang Y."/>
            <person name="Lubonja R."/>
            <person name="Lui A."/>
            <person name="MacDonald P."/>
            <person name="Magnisalis V."/>
            <person name="Maru K."/>
            <person name="Matthews C."/>
            <person name="McCusker W."/>
            <person name="McDonough S."/>
            <person name="Mehta T."/>
            <person name="Meldrim J."/>
            <person name="Meneus L."/>
            <person name="Mihai O."/>
            <person name="Mihalev A."/>
            <person name="Mihova T."/>
            <person name="Mittelman R."/>
            <person name="Mlenga V."/>
            <person name="Montmayeur A."/>
            <person name="Mulrain L."/>
            <person name="Navidi A."/>
            <person name="Naylor J."/>
            <person name="Negash T."/>
            <person name="Nguyen T."/>
            <person name="Nguyen N."/>
            <person name="Nicol R."/>
            <person name="Norbu C."/>
            <person name="Norbu N."/>
            <person name="Novod N."/>
            <person name="O'Neill B."/>
            <person name="Osman S."/>
            <person name="Markiewicz E."/>
            <person name="Oyono O.L."/>
            <person name="Patti C."/>
            <person name="Phunkhang P."/>
            <person name="Pierre F."/>
            <person name="Priest M."/>
            <person name="Raghuraman S."/>
            <person name="Rege F."/>
            <person name="Reyes R."/>
            <person name="Rise C."/>
            <person name="Rogov P."/>
            <person name="Ross K."/>
            <person name="Ryan E."/>
            <person name="Settipalli S."/>
            <person name="Shea T."/>
            <person name="Sherpa N."/>
            <person name="Shi L."/>
            <person name="Shih D."/>
            <person name="Sparrow T."/>
            <person name="Spaulding J."/>
            <person name="Stalker J."/>
            <person name="Stange-Thomann N."/>
            <person name="Stavropoulos S."/>
            <person name="Stone C."/>
            <person name="Strader C."/>
            <person name="Tesfaye S."/>
            <person name="Thomson T."/>
            <person name="Thoulutsang Y."/>
            <person name="Thoulutsang D."/>
            <person name="Topham K."/>
            <person name="Topping I."/>
            <person name="Tsamla T."/>
            <person name="Vassiliev H."/>
            <person name="Vo A."/>
            <person name="Wangchuk T."/>
            <person name="Wangdi T."/>
            <person name="Weiand M."/>
            <person name="Wilkinson J."/>
            <person name="Wilson A."/>
            <person name="Yadav S."/>
            <person name="Young G."/>
            <person name="Yu Q."/>
            <person name="Zembek L."/>
            <person name="Zhong D."/>
            <person name="Zimmer A."/>
            <person name="Zwirko Z."/>
            <person name="Jaffe D.B."/>
            <person name="Alvarez P."/>
            <person name="Brockman W."/>
            <person name="Butler J."/>
            <person name="Chin C."/>
            <person name="Gnerre S."/>
            <person name="Grabherr M."/>
            <person name="Kleber M."/>
            <person name="Mauceli E."/>
            <person name="MacCallum I."/>
        </authorList>
    </citation>
    <scope>NUCLEOTIDE SEQUENCE [LARGE SCALE GENOMIC DNA]</scope>
    <source>
        <strain evidence="5">MSH-3 / Tucson 14011-0111.49</strain>
    </source>
</reference>
<keyword evidence="2" id="KW-0472">Membrane</keyword>
<organism evidence="5">
    <name type="scientific">Drosophila persimilis</name>
    <name type="common">Fruit fly</name>
    <dbReference type="NCBI Taxonomy" id="7234"/>
    <lineage>
        <taxon>Eukaryota</taxon>
        <taxon>Metazoa</taxon>
        <taxon>Ecdysozoa</taxon>
        <taxon>Arthropoda</taxon>
        <taxon>Hexapoda</taxon>
        <taxon>Insecta</taxon>
        <taxon>Pterygota</taxon>
        <taxon>Neoptera</taxon>
        <taxon>Endopterygota</taxon>
        <taxon>Diptera</taxon>
        <taxon>Brachycera</taxon>
        <taxon>Muscomorpha</taxon>
        <taxon>Ephydroidea</taxon>
        <taxon>Drosophilidae</taxon>
        <taxon>Drosophila</taxon>
        <taxon>Sophophora</taxon>
    </lineage>
</organism>
<dbReference type="AlphaFoldDB" id="B4GN96"/>
<dbReference type="EMBL" id="CH479186">
    <property type="protein sequence ID" value="EDW39222.1"/>
    <property type="molecule type" value="Genomic_DNA"/>
</dbReference>
<feature type="region of interest" description="Disordered" evidence="1">
    <location>
        <begin position="88"/>
        <end position="125"/>
    </location>
</feature>
<evidence type="ECO:0000256" key="3">
    <source>
        <dbReference type="SAM" id="SignalP"/>
    </source>
</evidence>
<dbReference type="KEGG" id="dpe:6595056"/>
<keyword evidence="5" id="KW-1185">Reference proteome</keyword>
<feature type="transmembrane region" description="Helical" evidence="2">
    <location>
        <begin position="41"/>
        <end position="60"/>
    </location>
</feature>
<keyword evidence="2" id="KW-0812">Transmembrane</keyword>
<accession>B4GN96</accession>
<protein>
    <submittedName>
        <fullName evidence="4">GL13977</fullName>
    </submittedName>
</protein>
<dbReference type="OrthoDB" id="7857937at2759"/>
<evidence type="ECO:0000256" key="2">
    <source>
        <dbReference type="SAM" id="Phobius"/>
    </source>
</evidence>
<gene>
    <name evidence="4" type="primary">Dper\GL13977</name>
    <name evidence="4" type="ORF">Dper_GL13977</name>
</gene>
<dbReference type="HOGENOM" id="CLU_1817849_0_0_1"/>
<keyword evidence="3" id="KW-0732">Signal</keyword>
<evidence type="ECO:0000256" key="1">
    <source>
        <dbReference type="SAM" id="MobiDB-lite"/>
    </source>
</evidence>
<sequence>MRTTSILRQATFGLLLCHVCQEAAAANAVVRFIEEIPRNVLIIIGAIVLSTVWLGCTYFITSRHQKALQYLQRQLDELWLVQAKPSVWPHTPFIPNPRDKDDNPPEYIPPKNPQENAEGKLDSSL</sequence>
<evidence type="ECO:0000313" key="5">
    <source>
        <dbReference type="Proteomes" id="UP000008744"/>
    </source>
</evidence>